<dbReference type="Proteomes" id="UP000032214">
    <property type="component" value="Unassembled WGS sequence"/>
</dbReference>
<keyword evidence="2" id="KW-1185">Reference proteome</keyword>
<sequence length="255" mass="29784">MLISTVHNIFSLSLTNEQSKKIGQLVWNNECQGKTEQLIVWREGEHCASLGIGHCIWYPAHAHQNFRQSFPELIKFLKNQKVKLPTWLARNIKQPCPWKTKAEFDLAKKKSDKRIVDLQKLLVQTIDYQVAYMVHRLEQLMQGLRKGLYPHKYHVYKQYERMISTPEGMFALVDYLNFKGDGISSSEAYQGHKWGLVSVLEHMSGTSHDINAVHEFVRIADMVLTTRVVYAPSPEVEQKWLPGWRNRIYRYPTTL</sequence>
<proteinExistence type="predicted"/>
<protein>
    <submittedName>
        <fullName evidence="1">Uncharacterized protein</fullName>
    </submittedName>
</protein>
<gene>
    <name evidence="1" type="ORF">J120_00810</name>
</gene>
<organism evidence="1 2">
    <name type="scientific">candidate division TM6 bacterium JCVI TM6SC1</name>
    <dbReference type="NCBI Taxonomy" id="1306947"/>
    <lineage>
        <taxon>Bacteria</taxon>
        <taxon>Candidatus Babelota</taxon>
        <taxon>Vermiphilus</taxon>
    </lineage>
</organism>
<evidence type="ECO:0000313" key="2">
    <source>
        <dbReference type="Proteomes" id="UP000032214"/>
    </source>
</evidence>
<dbReference type="AlphaFoldDB" id="A0A0D2K668"/>
<accession>A0A0D2K668</accession>
<dbReference type="EMBL" id="ARQD01000001">
    <property type="protein sequence ID" value="KIX85712.1"/>
    <property type="molecule type" value="Genomic_DNA"/>
</dbReference>
<evidence type="ECO:0000313" key="1">
    <source>
        <dbReference type="EMBL" id="KIX85712.1"/>
    </source>
</evidence>
<name>A0A0D2K668_9BACT</name>
<dbReference type="STRING" id="1306947.J120_00810"/>
<comment type="caution">
    <text evidence="1">The sequence shown here is derived from an EMBL/GenBank/DDBJ whole genome shotgun (WGS) entry which is preliminary data.</text>
</comment>
<dbReference type="eggNOG" id="ENOG502ZBV3">
    <property type="taxonomic scope" value="Bacteria"/>
</dbReference>
<reference evidence="1 2" key="1">
    <citation type="journal article" date="2013" name="Proc. Natl. Acad. Sci. U.S.A.">
        <title>Candidate phylum TM6 genome recovered from a hospital sink biofilm provides genomic insights into this uncultivated phylum.</title>
        <authorList>
            <person name="McLean J.S."/>
            <person name="Lombardo M.J."/>
            <person name="Badger J.H."/>
            <person name="Edlund A."/>
            <person name="Novotny M."/>
            <person name="Yee-Greenbaum J."/>
            <person name="Vyahhi N."/>
            <person name="Hall A.P."/>
            <person name="Yang Y."/>
            <person name="Dupont C.L."/>
            <person name="Ziegler M.G."/>
            <person name="Chitsaz H."/>
            <person name="Allen A.E."/>
            <person name="Yooseph S."/>
            <person name="Tesler G."/>
            <person name="Pevzner P.A."/>
            <person name="Friedman R.M."/>
            <person name="Nealson K.H."/>
            <person name="Venter J.C."/>
            <person name="Lasken R.S."/>
        </authorList>
    </citation>
    <scope>NUCLEOTIDE SEQUENCE [LARGE SCALE GENOMIC DNA]</scope>
    <source>
        <strain evidence="1 2">TM6SC1</strain>
    </source>
</reference>